<gene>
    <name evidence="5" type="ORF">FYJ51_00190</name>
</gene>
<evidence type="ECO:0000256" key="1">
    <source>
        <dbReference type="PROSITE-ProRule" id="PRU00278"/>
    </source>
</evidence>
<reference evidence="5 6" key="1">
    <citation type="submission" date="2019-08" db="EMBL/GenBank/DDBJ databases">
        <title>In-depth cultivation of the pig gut microbiome towards novel bacterial diversity and tailored functional studies.</title>
        <authorList>
            <person name="Wylensek D."/>
            <person name="Hitch T.C.A."/>
            <person name="Clavel T."/>
        </authorList>
    </citation>
    <scope>NUCLEOTIDE SEQUENCE [LARGE SCALE GENOMIC DNA]</scope>
    <source>
        <strain evidence="5 6">Oil+RF-744-GAM-WT-6</strain>
    </source>
</reference>
<feature type="compositionally biased region" description="Low complexity" evidence="2">
    <location>
        <begin position="353"/>
        <end position="417"/>
    </location>
</feature>
<dbReference type="Pfam" id="PF00639">
    <property type="entry name" value="Rotamase"/>
    <property type="match status" value="1"/>
</dbReference>
<dbReference type="InterPro" id="IPR050245">
    <property type="entry name" value="PrsA_foldase"/>
</dbReference>
<keyword evidence="3" id="KW-1133">Transmembrane helix</keyword>
<sequence>MGNFLKKNWFVSLLIVVFAVISVYYIYDTNKGKLKGKTADGEDVVYEVNGDDVTASEFYDSLYKNNGGSALYRAFASAVTKSVDTTDEMKSEAQSQASQIISNYYSQYGSSYQSTLNSQLKNIGYSGYDDLQNYLIDYLKEQQITADYAKANFDDLKIRDISYILIKFEDSSKANPVPTEDENSRMTAVDNSLASGTDFAQVAADYSEDSSTASKGGVLGVIDKNVTSLDADFLAAALELNEGEVSDWVYSENFGWFKIKCNSASADTIAAVYAAEQNATYTSSAEATASPTPSASASSEPAVIDEDAPYNDLVSNYDTKLMPTALWAKAQELGMTFTDSETESRLKSYLGLSDSTDSSDTEASASPEATEETASPEASASADASASPEASAGADATASAEASASAEPSASASAESN</sequence>
<keyword evidence="3" id="KW-0472">Membrane</keyword>
<dbReference type="SUPFAM" id="SSF54534">
    <property type="entry name" value="FKBP-like"/>
    <property type="match status" value="1"/>
</dbReference>
<name>A0A7X2NQ41_9FIRM</name>
<keyword evidence="3" id="KW-0812">Transmembrane</keyword>
<dbReference type="Proteomes" id="UP000461880">
    <property type="component" value="Unassembled WGS sequence"/>
</dbReference>
<dbReference type="GO" id="GO:0003755">
    <property type="term" value="F:peptidyl-prolyl cis-trans isomerase activity"/>
    <property type="evidence" value="ECO:0007669"/>
    <property type="project" value="UniProtKB-KW"/>
</dbReference>
<dbReference type="PANTHER" id="PTHR47245">
    <property type="entry name" value="PEPTIDYLPROLYL ISOMERASE"/>
    <property type="match status" value="1"/>
</dbReference>
<dbReference type="Gene3D" id="3.10.50.40">
    <property type="match status" value="1"/>
</dbReference>
<dbReference type="InterPro" id="IPR000297">
    <property type="entry name" value="PPIase_PpiC"/>
</dbReference>
<evidence type="ECO:0000256" key="2">
    <source>
        <dbReference type="SAM" id="MobiDB-lite"/>
    </source>
</evidence>
<dbReference type="EMBL" id="VUMN01000001">
    <property type="protein sequence ID" value="MSS57330.1"/>
    <property type="molecule type" value="Genomic_DNA"/>
</dbReference>
<dbReference type="RefSeq" id="WP_154501992.1">
    <property type="nucleotide sequence ID" value="NZ_VUMN01000001.1"/>
</dbReference>
<evidence type="ECO:0000313" key="5">
    <source>
        <dbReference type="EMBL" id="MSS57330.1"/>
    </source>
</evidence>
<keyword evidence="6" id="KW-1185">Reference proteome</keyword>
<evidence type="ECO:0000259" key="4">
    <source>
        <dbReference type="PROSITE" id="PS50198"/>
    </source>
</evidence>
<dbReference type="PANTHER" id="PTHR47245:SF2">
    <property type="entry name" value="PEPTIDYL-PROLYL CIS-TRANS ISOMERASE HP_0175-RELATED"/>
    <property type="match status" value="1"/>
</dbReference>
<protein>
    <submittedName>
        <fullName evidence="5">Peptidylprolyl isomerase</fullName>
    </submittedName>
</protein>
<feature type="compositionally biased region" description="Low complexity" evidence="2">
    <location>
        <begin position="284"/>
        <end position="302"/>
    </location>
</feature>
<organism evidence="5 6">
    <name type="scientific">Stecheria intestinalis</name>
    <dbReference type="NCBI Taxonomy" id="2606630"/>
    <lineage>
        <taxon>Bacteria</taxon>
        <taxon>Bacillati</taxon>
        <taxon>Bacillota</taxon>
        <taxon>Erysipelotrichia</taxon>
        <taxon>Erysipelotrichales</taxon>
        <taxon>Erysipelotrichaceae</taxon>
        <taxon>Stecheria</taxon>
    </lineage>
</organism>
<keyword evidence="1 5" id="KW-0413">Isomerase</keyword>
<dbReference type="InterPro" id="IPR023058">
    <property type="entry name" value="PPIase_PpiC_CS"/>
</dbReference>
<proteinExistence type="predicted"/>
<feature type="region of interest" description="Disordered" evidence="2">
    <location>
        <begin position="350"/>
        <end position="417"/>
    </location>
</feature>
<feature type="domain" description="PpiC" evidence="4">
    <location>
        <begin position="161"/>
        <end position="263"/>
    </location>
</feature>
<dbReference type="PROSITE" id="PS50198">
    <property type="entry name" value="PPIC_PPIASE_2"/>
    <property type="match status" value="1"/>
</dbReference>
<dbReference type="InterPro" id="IPR046357">
    <property type="entry name" value="PPIase_dom_sf"/>
</dbReference>
<dbReference type="PROSITE" id="PS01096">
    <property type="entry name" value="PPIC_PPIASE_1"/>
    <property type="match status" value="1"/>
</dbReference>
<feature type="transmembrane region" description="Helical" evidence="3">
    <location>
        <begin position="9"/>
        <end position="27"/>
    </location>
</feature>
<feature type="region of interest" description="Disordered" evidence="2">
    <location>
        <begin position="284"/>
        <end position="303"/>
    </location>
</feature>
<keyword evidence="1" id="KW-0697">Rotamase</keyword>
<evidence type="ECO:0000313" key="6">
    <source>
        <dbReference type="Proteomes" id="UP000461880"/>
    </source>
</evidence>
<comment type="caution">
    <text evidence="5">The sequence shown here is derived from an EMBL/GenBank/DDBJ whole genome shotgun (WGS) entry which is preliminary data.</text>
</comment>
<dbReference type="AlphaFoldDB" id="A0A7X2NQ41"/>
<accession>A0A7X2NQ41</accession>
<evidence type="ECO:0000256" key="3">
    <source>
        <dbReference type="SAM" id="Phobius"/>
    </source>
</evidence>